<sequence length="576" mass="64111">MDQELLKALRCGSGFHIKELARQDHNLLSGMSPQGNTVLHMAVRFGNHSVLQEILKLQPSLLYRKNRKGETPLHIAARTGDAGSVNIIMYYMNTIIVESEAEGILRKKDNEGNTPLHNAVRNNHENVVQMLVEKDDAPILYVNSAGQSPLSIAIDANLNGIACFIINKFPDSLNHRGPEELTLLHSAVIRQNYDIMVKMLETKRELIDLLDWYWRNPLHYAAASGHVKMAQYVAAENTSLAYQGDRDGQTPLHLAAENGQLSVLKMLLNDYPDAIEILDNRRCSLLHLAAQYGNVNVVLFILKSPDIEDLINLPDEDGNTPLHLAAMNFHSDVVYILSRNTRVDIRAKNFSDNTALAIVESSKDHEKDIQKHLTLKALKVAYAKRALYPEDILENRRFAGIEDINQGGIGTGKEMAQTLSVMATLIATFTFTAAFTIPGGFKNDGPDEGMATLVRKTGFRAFVITDTIAMTSSMTAAVIVFWSFWRGKTESFMDTLPLAIGLTWIGLVSMALAFVTGLFVVLSNDLALAIVVCSIGCILPITFYVFAPFFMIVFDKNETNPFAFILRFVRIFCKSF</sequence>
<keyword evidence="2" id="KW-1185">Reference proteome</keyword>
<reference evidence="1 2" key="1">
    <citation type="journal article" date="2023" name="Science">
        <title>Complex scaffold remodeling in plant triterpene biosynthesis.</title>
        <authorList>
            <person name="De La Pena R."/>
            <person name="Hodgson H."/>
            <person name="Liu J.C."/>
            <person name="Stephenson M.J."/>
            <person name="Martin A.C."/>
            <person name="Owen C."/>
            <person name="Harkess A."/>
            <person name="Leebens-Mack J."/>
            <person name="Jimenez L.E."/>
            <person name="Osbourn A."/>
            <person name="Sattely E.S."/>
        </authorList>
    </citation>
    <scope>NUCLEOTIDE SEQUENCE [LARGE SCALE GENOMIC DNA]</scope>
    <source>
        <strain evidence="2">cv. JPN11</strain>
        <tissue evidence="1">Leaf</tissue>
    </source>
</reference>
<proteinExistence type="predicted"/>
<name>A0ACC1YNP1_MELAZ</name>
<evidence type="ECO:0000313" key="1">
    <source>
        <dbReference type="EMBL" id="KAJ4725096.1"/>
    </source>
</evidence>
<accession>A0ACC1YNP1</accession>
<gene>
    <name evidence="1" type="ORF">OWV82_004011</name>
</gene>
<dbReference type="EMBL" id="CM051395">
    <property type="protein sequence ID" value="KAJ4725096.1"/>
    <property type="molecule type" value="Genomic_DNA"/>
</dbReference>
<comment type="caution">
    <text evidence="1">The sequence shown here is derived from an EMBL/GenBank/DDBJ whole genome shotgun (WGS) entry which is preliminary data.</text>
</comment>
<dbReference type="Proteomes" id="UP001164539">
    <property type="component" value="Chromosome 2"/>
</dbReference>
<evidence type="ECO:0000313" key="2">
    <source>
        <dbReference type="Proteomes" id="UP001164539"/>
    </source>
</evidence>
<protein>
    <submittedName>
        <fullName evidence="1">Ankyrin repeat family protein</fullName>
    </submittedName>
</protein>
<organism evidence="1 2">
    <name type="scientific">Melia azedarach</name>
    <name type="common">Chinaberry tree</name>
    <dbReference type="NCBI Taxonomy" id="155640"/>
    <lineage>
        <taxon>Eukaryota</taxon>
        <taxon>Viridiplantae</taxon>
        <taxon>Streptophyta</taxon>
        <taxon>Embryophyta</taxon>
        <taxon>Tracheophyta</taxon>
        <taxon>Spermatophyta</taxon>
        <taxon>Magnoliopsida</taxon>
        <taxon>eudicotyledons</taxon>
        <taxon>Gunneridae</taxon>
        <taxon>Pentapetalae</taxon>
        <taxon>rosids</taxon>
        <taxon>malvids</taxon>
        <taxon>Sapindales</taxon>
        <taxon>Meliaceae</taxon>
        <taxon>Melia</taxon>
    </lineage>
</organism>